<name>A0A1I2EXQ7_9ACTN</name>
<dbReference type="EMBL" id="FOND01000007">
    <property type="protein sequence ID" value="SFE97071.1"/>
    <property type="molecule type" value="Genomic_DNA"/>
</dbReference>
<feature type="region of interest" description="Disordered" evidence="1">
    <location>
        <begin position="24"/>
        <end position="49"/>
    </location>
</feature>
<feature type="compositionally biased region" description="Low complexity" evidence="1">
    <location>
        <begin position="239"/>
        <end position="252"/>
    </location>
</feature>
<feature type="compositionally biased region" description="Basic residues" evidence="1">
    <location>
        <begin position="289"/>
        <end position="319"/>
    </location>
</feature>
<dbReference type="AlphaFoldDB" id="A0A1I2EXQ7"/>
<feature type="compositionally biased region" description="Low complexity" evidence="1">
    <location>
        <begin position="273"/>
        <end position="288"/>
    </location>
</feature>
<feature type="compositionally biased region" description="Low complexity" evidence="1">
    <location>
        <begin position="24"/>
        <end position="34"/>
    </location>
</feature>
<evidence type="ECO:0000313" key="2">
    <source>
        <dbReference type="EMBL" id="SFE97071.1"/>
    </source>
</evidence>
<proteinExistence type="predicted"/>
<feature type="region of interest" description="Disordered" evidence="1">
    <location>
        <begin position="70"/>
        <end position="130"/>
    </location>
</feature>
<feature type="compositionally biased region" description="Low complexity" evidence="1">
    <location>
        <begin position="362"/>
        <end position="371"/>
    </location>
</feature>
<evidence type="ECO:0000313" key="3">
    <source>
        <dbReference type="Proteomes" id="UP000198589"/>
    </source>
</evidence>
<feature type="non-terminal residue" evidence="2">
    <location>
        <position position="1"/>
    </location>
</feature>
<accession>A0A1I2EXQ7</accession>
<evidence type="ECO:0000256" key="1">
    <source>
        <dbReference type="SAM" id="MobiDB-lite"/>
    </source>
</evidence>
<protein>
    <submittedName>
        <fullName evidence="2">Uncharacterized protein</fullName>
    </submittedName>
</protein>
<feature type="compositionally biased region" description="Basic residues" evidence="1">
    <location>
        <begin position="335"/>
        <end position="358"/>
    </location>
</feature>
<reference evidence="3" key="1">
    <citation type="submission" date="2016-10" db="EMBL/GenBank/DDBJ databases">
        <authorList>
            <person name="Varghese N."/>
            <person name="Submissions S."/>
        </authorList>
    </citation>
    <scope>NUCLEOTIDE SEQUENCE [LARGE SCALE GENOMIC DNA]</scope>
    <source>
        <strain evidence="3">DSM 46838</strain>
    </source>
</reference>
<sequence length="408" mass="44987">ARAGCRPSRWPRWPGRSPRVRWGWPPTRASTWPRSMRRSRRSPWSGGTRSWSPSWTATWRGWIRTGRSRTRRRAGRCRSPPIPTAASRAGSSSTRWAGRSSRRRWSRWCRPTGRPVTTGPGPSSRATPWSPSATGCWLPAVCRCCARSSRRWWSPSTSTTWPTPRPARVPGGWAPAPRSPPPAPAGWPATVRSAGSCSAPTAPRWTWAAPTGWCPRICGGRTRPGTGTACSPAAEPRPSGATSTTWSTGSTAARRRWRTQRCCASGTRTLCAPRVPGGTPTRRPMAHLAPRRHRDPHRHTPARLRRSAAARGQRRRLHARRSEDAGRGVGPPARRLGRRGGRRAGRAARGAPPRRRRTQVTAGQGRPAGRQAGRRDPAGCYSMSSSWRPFVSRTNFATKKKERTANAV</sequence>
<feature type="compositionally biased region" description="Polar residues" evidence="1">
    <location>
        <begin position="382"/>
        <end position="397"/>
    </location>
</feature>
<feature type="compositionally biased region" description="Low complexity" evidence="1">
    <location>
        <begin position="108"/>
        <end position="122"/>
    </location>
</feature>
<feature type="compositionally biased region" description="Low complexity" evidence="1">
    <location>
        <begin position="84"/>
        <end position="99"/>
    </location>
</feature>
<gene>
    <name evidence="2" type="ORF">SAMN05216574_107211</name>
</gene>
<keyword evidence="3" id="KW-1185">Reference proteome</keyword>
<feature type="region of interest" description="Disordered" evidence="1">
    <location>
        <begin position="225"/>
        <end position="408"/>
    </location>
</feature>
<organism evidence="2 3">
    <name type="scientific">Blastococcus tunisiensis</name>
    <dbReference type="NCBI Taxonomy" id="1798228"/>
    <lineage>
        <taxon>Bacteria</taxon>
        <taxon>Bacillati</taxon>
        <taxon>Actinomycetota</taxon>
        <taxon>Actinomycetes</taxon>
        <taxon>Geodermatophilales</taxon>
        <taxon>Geodermatophilaceae</taxon>
        <taxon>Blastococcus</taxon>
    </lineage>
</organism>
<dbReference type="Proteomes" id="UP000198589">
    <property type="component" value="Unassembled WGS sequence"/>
</dbReference>